<evidence type="ECO:0000256" key="13">
    <source>
        <dbReference type="ARBA" id="ARBA00061472"/>
    </source>
</evidence>
<dbReference type="InterPro" id="IPR014729">
    <property type="entry name" value="Rossmann-like_a/b/a_fold"/>
</dbReference>
<dbReference type="Gene3D" id="3.40.50.620">
    <property type="entry name" value="HUPs"/>
    <property type="match status" value="1"/>
</dbReference>
<dbReference type="GO" id="GO:0004810">
    <property type="term" value="F:CCA tRNA nucleotidyltransferase activity"/>
    <property type="evidence" value="ECO:0007669"/>
    <property type="project" value="InterPro"/>
</dbReference>
<keyword evidence="4 19" id="KW-0820">tRNA-binding</keyword>
<dbReference type="GO" id="GO:0005829">
    <property type="term" value="C:cytosol"/>
    <property type="evidence" value="ECO:0007669"/>
    <property type="project" value="TreeGrafter"/>
</dbReference>
<evidence type="ECO:0000256" key="8">
    <source>
        <dbReference type="ARBA" id="ARBA00022884"/>
    </source>
</evidence>
<accession>A0A6I4VPT2</accession>
<dbReference type="PANTHER" id="PTHR43209">
    <property type="entry name" value="TRNA SULFURTRANSFERASE"/>
    <property type="match status" value="1"/>
</dbReference>
<dbReference type="GO" id="GO:0140741">
    <property type="term" value="F:tRNA-uracil-4 sulfurtransferase activity"/>
    <property type="evidence" value="ECO:0007669"/>
    <property type="project" value="UniProtKB-EC"/>
</dbReference>
<evidence type="ECO:0000256" key="6">
    <source>
        <dbReference type="ARBA" id="ARBA00022741"/>
    </source>
</evidence>
<dbReference type="RefSeq" id="WP_160801012.1">
    <property type="nucleotide sequence ID" value="NZ_WUUL01000004.1"/>
</dbReference>
<protein>
    <recommendedName>
        <fullName evidence="15 19">Probable tRNA sulfurtransferase</fullName>
        <ecNumber evidence="14 19">2.8.1.4</ecNumber>
    </recommendedName>
    <alternativeName>
        <fullName evidence="16 19">Sulfur carrier protein ThiS sulfurtransferase</fullName>
    </alternativeName>
    <alternativeName>
        <fullName evidence="17 19">Thiamine biosynthesis protein ThiI</fullName>
    </alternativeName>
    <alternativeName>
        <fullName evidence="18 19">tRNA 4-thiouridine synthase</fullName>
    </alternativeName>
</protein>
<feature type="binding site" evidence="19">
    <location>
        <position position="286"/>
    </location>
    <ligand>
        <name>ATP</name>
        <dbReference type="ChEBI" id="CHEBI:30616"/>
    </ligand>
</feature>
<keyword evidence="22" id="KW-1185">Reference proteome</keyword>
<feature type="domain" description="THUMP" evidence="20">
    <location>
        <begin position="60"/>
        <end position="164"/>
    </location>
</feature>
<proteinExistence type="inferred from homology"/>
<feature type="binding site" evidence="19">
    <location>
        <begin position="207"/>
        <end position="208"/>
    </location>
    <ligand>
        <name>ATP</name>
        <dbReference type="ChEBI" id="CHEBI:30616"/>
    </ligand>
</feature>
<dbReference type="AlphaFoldDB" id="A0A6I4VPT2"/>
<keyword evidence="6 19" id="KW-0547">Nucleotide-binding</keyword>
<dbReference type="PANTHER" id="PTHR43209:SF1">
    <property type="entry name" value="TRNA SULFURTRANSFERASE"/>
    <property type="match status" value="1"/>
</dbReference>
<keyword evidence="7 19" id="KW-0067">ATP-binding</keyword>
<evidence type="ECO:0000256" key="12">
    <source>
        <dbReference type="ARBA" id="ARBA00058382"/>
    </source>
</evidence>
<dbReference type="GO" id="GO:0009229">
    <property type="term" value="P:thiamine diphosphate biosynthetic process"/>
    <property type="evidence" value="ECO:0007669"/>
    <property type="project" value="UniProtKB-UniRule"/>
</dbReference>
<dbReference type="Pfam" id="PF02926">
    <property type="entry name" value="THUMP"/>
    <property type="match status" value="1"/>
</dbReference>
<dbReference type="Pfam" id="PF22025">
    <property type="entry name" value="ThiI_fer"/>
    <property type="match status" value="1"/>
</dbReference>
<dbReference type="GO" id="GO:0052837">
    <property type="term" value="P:thiazole biosynthetic process"/>
    <property type="evidence" value="ECO:0007669"/>
    <property type="project" value="TreeGrafter"/>
</dbReference>
<evidence type="ECO:0000256" key="18">
    <source>
        <dbReference type="ARBA" id="ARBA00080570"/>
    </source>
</evidence>
<sequence>MNWNVILIRYGELSLKGRNQKLFEDRLIRNIREKLKDYESVRVTREHGRLFVELGEHPAEPIMELLKDVFGIVSFSPAIRINSQIEEMEQTAANIFSSYPGISTFKVESRRADKRFPIRTGEINPRIGSYILDHFPHAKVDVHHPELEIKVEVRIKGTYIYGKETAGVGGLPVGTSGKVLLMLSGGIDSPVAGYLALKRGVELHAIHFHSHPFTSERAKQKVLDLSQTLTRFGGKIRLYVVPFTHIQTEIRKHCYENYSITIMRRMMLRIAEKVAKQYDLKALFTGESLGQVASQTLESLQAINDVTTIPILRPLISMDKTEIMQIAKKIGTYETSILPYEDCCTVFVPEQPKTKPTIKVCEREEQKMEVEELVSEAVEGIEIVDFHL</sequence>
<dbReference type="GO" id="GO:0009228">
    <property type="term" value="P:thiamine biosynthetic process"/>
    <property type="evidence" value="ECO:0007669"/>
    <property type="project" value="UniProtKB-KW"/>
</dbReference>
<keyword evidence="8 19" id="KW-0694">RNA-binding</keyword>
<dbReference type="SUPFAM" id="SSF143437">
    <property type="entry name" value="THUMP domain-like"/>
    <property type="match status" value="1"/>
</dbReference>
<evidence type="ECO:0000256" key="7">
    <source>
        <dbReference type="ARBA" id="ARBA00022840"/>
    </source>
</evidence>
<evidence type="ECO:0000313" key="22">
    <source>
        <dbReference type="Proteomes" id="UP000430692"/>
    </source>
</evidence>
<feature type="binding site" evidence="19">
    <location>
        <position position="295"/>
    </location>
    <ligand>
        <name>ATP</name>
        <dbReference type="ChEBI" id="CHEBI:30616"/>
    </ligand>
</feature>
<evidence type="ECO:0000256" key="9">
    <source>
        <dbReference type="ARBA" id="ARBA00022977"/>
    </source>
</evidence>
<keyword evidence="5 19" id="KW-0808">Transferase</keyword>
<name>A0A6I4VPT2_9BACL</name>
<comment type="subcellular location">
    <subcellularLocation>
        <location evidence="1 19">Cytoplasm</location>
    </subcellularLocation>
</comment>
<evidence type="ECO:0000256" key="5">
    <source>
        <dbReference type="ARBA" id="ARBA00022679"/>
    </source>
</evidence>
<evidence type="ECO:0000313" key="21">
    <source>
        <dbReference type="EMBL" id="MXQ53657.1"/>
    </source>
</evidence>
<dbReference type="InterPro" id="IPR049961">
    <property type="entry name" value="ThiI_N"/>
</dbReference>
<dbReference type="InterPro" id="IPR003720">
    <property type="entry name" value="tRNA_STrfase"/>
</dbReference>
<gene>
    <name evidence="19 21" type="primary">thiI</name>
    <name evidence="21" type="ORF">GSM42_07920</name>
</gene>
<dbReference type="NCBIfam" id="TIGR00342">
    <property type="entry name" value="tRNA uracil 4-sulfurtransferase ThiI"/>
    <property type="match status" value="1"/>
</dbReference>
<dbReference type="InterPro" id="IPR020536">
    <property type="entry name" value="ThiI_AANH"/>
</dbReference>
<dbReference type="UniPathway" id="UPA00060"/>
<evidence type="ECO:0000256" key="17">
    <source>
        <dbReference type="ARBA" id="ARBA00077849"/>
    </source>
</evidence>
<feature type="binding site" evidence="19">
    <location>
        <begin position="182"/>
        <end position="183"/>
    </location>
    <ligand>
        <name>ATP</name>
        <dbReference type="ChEBI" id="CHEBI:30616"/>
    </ligand>
</feature>
<evidence type="ECO:0000256" key="4">
    <source>
        <dbReference type="ARBA" id="ARBA00022555"/>
    </source>
</evidence>
<comment type="catalytic activity">
    <reaction evidence="11 19">
        <text>[ThiS sulfur-carrier protein]-C-terminal Gly-Gly-AMP + S-sulfanyl-L-cysteinyl-[cysteine desulfurase] + AH2 = [ThiS sulfur-carrier protein]-C-terminal-Gly-aminoethanethioate + L-cysteinyl-[cysteine desulfurase] + A + AMP + 2 H(+)</text>
        <dbReference type="Rhea" id="RHEA:43340"/>
        <dbReference type="Rhea" id="RHEA-COMP:12157"/>
        <dbReference type="Rhea" id="RHEA-COMP:12158"/>
        <dbReference type="Rhea" id="RHEA-COMP:12910"/>
        <dbReference type="Rhea" id="RHEA-COMP:19908"/>
        <dbReference type="ChEBI" id="CHEBI:13193"/>
        <dbReference type="ChEBI" id="CHEBI:15378"/>
        <dbReference type="ChEBI" id="CHEBI:17499"/>
        <dbReference type="ChEBI" id="CHEBI:29950"/>
        <dbReference type="ChEBI" id="CHEBI:61963"/>
        <dbReference type="ChEBI" id="CHEBI:90618"/>
        <dbReference type="ChEBI" id="CHEBI:232372"/>
        <dbReference type="ChEBI" id="CHEBI:456215"/>
    </reaction>
</comment>
<organism evidence="21 22">
    <name type="scientific">Shimazuella alba</name>
    <dbReference type="NCBI Taxonomy" id="2690964"/>
    <lineage>
        <taxon>Bacteria</taxon>
        <taxon>Bacillati</taxon>
        <taxon>Bacillota</taxon>
        <taxon>Bacilli</taxon>
        <taxon>Bacillales</taxon>
        <taxon>Thermoactinomycetaceae</taxon>
        <taxon>Shimazuella</taxon>
    </lineage>
</organism>
<evidence type="ECO:0000256" key="16">
    <source>
        <dbReference type="ARBA" id="ARBA00075337"/>
    </source>
</evidence>
<evidence type="ECO:0000256" key="11">
    <source>
        <dbReference type="ARBA" id="ARBA00052330"/>
    </source>
</evidence>
<comment type="catalytic activity">
    <reaction evidence="10 19">
        <text>[ThiI sulfur-carrier protein]-S-sulfanyl-L-cysteine + a uridine in tRNA + 2 reduced [2Fe-2S]-[ferredoxin] + ATP + H(+) = [ThiI sulfur-carrier protein]-L-cysteine + a 4-thiouridine in tRNA + 2 oxidized [2Fe-2S]-[ferredoxin] + AMP + diphosphate</text>
        <dbReference type="Rhea" id="RHEA:24176"/>
        <dbReference type="Rhea" id="RHEA-COMP:10000"/>
        <dbReference type="Rhea" id="RHEA-COMP:10001"/>
        <dbReference type="Rhea" id="RHEA-COMP:13337"/>
        <dbReference type="Rhea" id="RHEA-COMP:13338"/>
        <dbReference type="Rhea" id="RHEA-COMP:13339"/>
        <dbReference type="Rhea" id="RHEA-COMP:13340"/>
        <dbReference type="ChEBI" id="CHEBI:15378"/>
        <dbReference type="ChEBI" id="CHEBI:29950"/>
        <dbReference type="ChEBI" id="CHEBI:30616"/>
        <dbReference type="ChEBI" id="CHEBI:33019"/>
        <dbReference type="ChEBI" id="CHEBI:33737"/>
        <dbReference type="ChEBI" id="CHEBI:33738"/>
        <dbReference type="ChEBI" id="CHEBI:61963"/>
        <dbReference type="ChEBI" id="CHEBI:65315"/>
        <dbReference type="ChEBI" id="CHEBI:136798"/>
        <dbReference type="ChEBI" id="CHEBI:456215"/>
        <dbReference type="EC" id="2.8.1.4"/>
    </reaction>
</comment>
<comment type="function">
    <text evidence="12 19">Catalyzes the ATP-dependent transfer of a sulfur to tRNA to produce 4-thiouridine in position 8 of tRNAs, which functions as a near-UV photosensor. Also catalyzes the transfer of sulfur to the sulfur carrier protein ThiS, forming ThiS-thiocarboxylate. This is a step in the synthesis of thiazole, in the thiamine biosynthesis pathway. The sulfur is donated as persulfide by IscS.</text>
</comment>
<dbReference type="Proteomes" id="UP000430692">
    <property type="component" value="Unassembled WGS sequence"/>
</dbReference>
<comment type="caution">
    <text evidence="21">The sequence shown here is derived from an EMBL/GenBank/DDBJ whole genome shotgun (WGS) entry which is preliminary data.</text>
</comment>
<comment type="similarity">
    <text evidence="13 19">Belongs to the ThiI family.</text>
</comment>
<dbReference type="PROSITE" id="PS51165">
    <property type="entry name" value="THUMP"/>
    <property type="match status" value="1"/>
</dbReference>
<dbReference type="InterPro" id="IPR050102">
    <property type="entry name" value="tRNA_sulfurtransferase_ThiI"/>
</dbReference>
<dbReference type="EC" id="2.8.1.4" evidence="14 19"/>
<evidence type="ECO:0000256" key="3">
    <source>
        <dbReference type="ARBA" id="ARBA00022490"/>
    </source>
</evidence>
<evidence type="ECO:0000256" key="2">
    <source>
        <dbReference type="ARBA" id="ARBA00004948"/>
    </source>
</evidence>
<feature type="binding site" evidence="19">
    <location>
        <position position="264"/>
    </location>
    <ligand>
        <name>ATP</name>
        <dbReference type="ChEBI" id="CHEBI:30616"/>
    </ligand>
</feature>
<dbReference type="EMBL" id="WUUL01000004">
    <property type="protein sequence ID" value="MXQ53657.1"/>
    <property type="molecule type" value="Genomic_DNA"/>
</dbReference>
<reference evidence="21 22" key="1">
    <citation type="submission" date="2019-12" db="EMBL/GenBank/DDBJ databases">
        <title>Whole-genome analyses of novel actinobacteria.</title>
        <authorList>
            <person name="Sahin N."/>
            <person name="Saygin H."/>
        </authorList>
    </citation>
    <scope>NUCLEOTIDE SEQUENCE [LARGE SCALE GENOMIC DNA]</scope>
    <source>
        <strain evidence="21 22">KC615</strain>
    </source>
</reference>
<dbReference type="InterPro" id="IPR049962">
    <property type="entry name" value="THUMP_ThiI"/>
</dbReference>
<evidence type="ECO:0000256" key="19">
    <source>
        <dbReference type="HAMAP-Rule" id="MF_00021"/>
    </source>
</evidence>
<dbReference type="CDD" id="cd11716">
    <property type="entry name" value="THUMP_ThiI"/>
    <property type="match status" value="1"/>
</dbReference>
<dbReference type="Gene3D" id="3.30.2130.30">
    <property type="match status" value="1"/>
</dbReference>
<evidence type="ECO:0000256" key="10">
    <source>
        <dbReference type="ARBA" id="ARBA00050570"/>
    </source>
</evidence>
<keyword evidence="9 19" id="KW-0784">Thiamine biosynthesis</keyword>
<dbReference type="InterPro" id="IPR004114">
    <property type="entry name" value="THUMP_dom"/>
</dbReference>
<keyword evidence="3 19" id="KW-0963">Cytoplasm</keyword>
<evidence type="ECO:0000256" key="14">
    <source>
        <dbReference type="ARBA" id="ARBA00066827"/>
    </source>
</evidence>
<dbReference type="GO" id="GO:0002937">
    <property type="term" value="P:tRNA 4-thiouridine biosynthesis"/>
    <property type="evidence" value="ECO:0007669"/>
    <property type="project" value="TreeGrafter"/>
</dbReference>
<dbReference type="HAMAP" id="MF_00021">
    <property type="entry name" value="ThiI"/>
    <property type="match status" value="1"/>
</dbReference>
<dbReference type="Pfam" id="PF02568">
    <property type="entry name" value="ThiI"/>
    <property type="match status" value="1"/>
</dbReference>
<comment type="pathway">
    <text evidence="2 19">Cofactor biosynthesis; thiamine diphosphate biosynthesis.</text>
</comment>
<dbReference type="InterPro" id="IPR054173">
    <property type="entry name" value="ThiI_fer"/>
</dbReference>
<dbReference type="GO" id="GO:0000049">
    <property type="term" value="F:tRNA binding"/>
    <property type="evidence" value="ECO:0007669"/>
    <property type="project" value="UniProtKB-UniRule"/>
</dbReference>
<dbReference type="CDD" id="cd01712">
    <property type="entry name" value="PPase_ThiI"/>
    <property type="match status" value="1"/>
</dbReference>
<dbReference type="SMART" id="SM00981">
    <property type="entry name" value="THUMP"/>
    <property type="match status" value="1"/>
</dbReference>
<evidence type="ECO:0000256" key="15">
    <source>
        <dbReference type="ARBA" id="ARBA00071867"/>
    </source>
</evidence>
<evidence type="ECO:0000259" key="20">
    <source>
        <dbReference type="PROSITE" id="PS51165"/>
    </source>
</evidence>
<dbReference type="FunFam" id="3.40.50.620:FF:000053">
    <property type="entry name" value="Probable tRNA sulfurtransferase"/>
    <property type="match status" value="1"/>
</dbReference>
<evidence type="ECO:0000256" key="1">
    <source>
        <dbReference type="ARBA" id="ARBA00004496"/>
    </source>
</evidence>
<dbReference type="GO" id="GO:0005524">
    <property type="term" value="F:ATP binding"/>
    <property type="evidence" value="ECO:0007669"/>
    <property type="project" value="UniProtKB-UniRule"/>
</dbReference>
<dbReference type="SUPFAM" id="SSF52402">
    <property type="entry name" value="Adenine nucleotide alpha hydrolases-like"/>
    <property type="match status" value="1"/>
</dbReference>